<dbReference type="InterPro" id="IPR050250">
    <property type="entry name" value="Macrolide_Exporter_MacB"/>
</dbReference>
<dbReference type="GO" id="GO:0022857">
    <property type="term" value="F:transmembrane transporter activity"/>
    <property type="evidence" value="ECO:0007669"/>
    <property type="project" value="TreeGrafter"/>
</dbReference>
<comment type="similarity">
    <text evidence="6">Belongs to the ABC-4 integral membrane protein family.</text>
</comment>
<keyword evidence="5 7" id="KW-0472">Membrane</keyword>
<keyword evidence="10" id="KW-1185">Reference proteome</keyword>
<evidence type="ECO:0000256" key="4">
    <source>
        <dbReference type="ARBA" id="ARBA00022989"/>
    </source>
</evidence>
<keyword evidence="2" id="KW-1003">Cell membrane</keyword>
<comment type="caution">
    <text evidence="9">The sequence shown here is derived from an EMBL/GenBank/DDBJ whole genome shotgun (WGS) entry which is preliminary data.</text>
</comment>
<reference evidence="9 10" key="1">
    <citation type="submission" date="2017-11" db="EMBL/GenBank/DDBJ databases">
        <title>Streptomyces carmine sp. nov., a novel actinomycete isolated from Sophora alopecuroides in Xinjiang, China.</title>
        <authorList>
            <person name="Wang Y."/>
            <person name="Luo X."/>
            <person name="Wan C."/>
            <person name="Zhang L."/>
        </authorList>
    </citation>
    <scope>NUCLEOTIDE SEQUENCE [LARGE SCALE GENOMIC DNA]</scope>
    <source>
        <strain evidence="9 10">TRM SA0054</strain>
    </source>
</reference>
<dbReference type="PROSITE" id="PS51257">
    <property type="entry name" value="PROKAR_LIPOPROTEIN"/>
    <property type="match status" value="1"/>
</dbReference>
<feature type="transmembrane region" description="Helical" evidence="7">
    <location>
        <begin position="512"/>
        <end position="532"/>
    </location>
</feature>
<feature type="transmembrane region" description="Helical" evidence="7">
    <location>
        <begin position="838"/>
        <end position="858"/>
    </location>
</feature>
<keyword evidence="4 7" id="KW-1133">Transmembrane helix</keyword>
<evidence type="ECO:0000256" key="3">
    <source>
        <dbReference type="ARBA" id="ARBA00022692"/>
    </source>
</evidence>
<evidence type="ECO:0000256" key="1">
    <source>
        <dbReference type="ARBA" id="ARBA00004651"/>
    </source>
</evidence>
<keyword evidence="3 7" id="KW-0812">Transmembrane</keyword>
<feature type="transmembrane region" description="Helical" evidence="7">
    <location>
        <begin position="381"/>
        <end position="401"/>
    </location>
</feature>
<comment type="subcellular location">
    <subcellularLocation>
        <location evidence="1">Cell membrane</location>
        <topology evidence="1">Multi-pass membrane protein</topology>
    </subcellularLocation>
</comment>
<dbReference type="GO" id="GO:0005886">
    <property type="term" value="C:plasma membrane"/>
    <property type="evidence" value="ECO:0007669"/>
    <property type="project" value="UniProtKB-SubCell"/>
</dbReference>
<feature type="domain" description="ABC3 transporter permease C-terminal" evidence="8">
    <location>
        <begin position="753"/>
        <end position="866"/>
    </location>
</feature>
<proteinExistence type="inferred from homology"/>
<dbReference type="AlphaFoldDB" id="A0A2M8LPU7"/>
<gene>
    <name evidence="9" type="ORF">CUT44_31060</name>
</gene>
<feature type="transmembrane region" description="Helical" evidence="7">
    <location>
        <begin position="749"/>
        <end position="774"/>
    </location>
</feature>
<evidence type="ECO:0000256" key="2">
    <source>
        <dbReference type="ARBA" id="ARBA00022475"/>
    </source>
</evidence>
<feature type="transmembrane region" description="Helical" evidence="7">
    <location>
        <begin position="430"/>
        <end position="451"/>
    </location>
</feature>
<sequence>MTDLALRMLRHHKSANVATFLALLVGTAIVMACGGLMETGLRGDADPKRLVRADVVVVGDRSYQPPVERLASSEGELDGFGEDLEGLGETVVLPERVPVDERAAGAVRSVDGAGTVVAEHTVEAALLDGAKGVAGLTGLGWSSAALTPYELTSGGRAPGASGEVVLDARTARAQGVRAGDEVRIAARGTSRVYRVSGLAEPAAGDAPQTPRNTVFFTDAHAAGLSPAVSAVAVVAADGTDPGALADRIADALGGLSGAAPVKVLTGGERGQAEDLSVLPSGTVLVALAGSFGGLVTMIAVFTVSATIGLSVRQRQREFALLRATGGTPGQLRRMLLGETLLVAVPAAALAMVAGPLLGEWLYGRLVGLGVASDAVGYRLGWLPAVVAAGALLLTAVLGGWLGARRAVRVRPVEALAEASLQRRWAGPWRIGSGIVCLVIPVVLGVLSLVLGQGMVGAVAAGPAVFVMVVGLALLGPAVTRWALRLLDGPVRLLTGVGGGLALLNAHARRIRMAAVVVPIMLATGVTVGNVYIQTTQVQAGKDAFTGNLRADAVVGTAAGGVTPELLESVRRTEGVAAAGAYVTTAGYVEKPLPGELDGLTTGTAELPLQGVSPEAAERTTAVTVTEGSLAELRGRTVALPEAAAGHMERGVGDTIRVRLGDRAAVDLRVVALFENRRGGQAALAPADLLAGHTTGGQPQQILVRAAEGVPDERLTANLAALAEDHPELVVADRAALIRENTRQLQTQAWVNYLAAAVIAGYTALAFVNTLVVSVNDRRREFGLQRLSGATRAQVLRMMTVEALLTVAIGAGLGTVAALTSLVPFSFALTGSPVPAGPVWIYGLVVGTAAVLTLAATLVPTWKALRVRPAAAAAVAD</sequence>
<organism evidence="9 10">
    <name type="scientific">Streptomyces carminius</name>
    <dbReference type="NCBI Taxonomy" id="2665496"/>
    <lineage>
        <taxon>Bacteria</taxon>
        <taxon>Bacillati</taxon>
        <taxon>Actinomycetota</taxon>
        <taxon>Actinomycetes</taxon>
        <taxon>Kitasatosporales</taxon>
        <taxon>Streptomycetaceae</taxon>
        <taxon>Streptomyces</taxon>
    </lineage>
</organism>
<dbReference type="PANTHER" id="PTHR30572">
    <property type="entry name" value="MEMBRANE COMPONENT OF TRANSPORTER-RELATED"/>
    <property type="match status" value="1"/>
</dbReference>
<dbReference type="EMBL" id="PGGW01000070">
    <property type="protein sequence ID" value="PJE93986.1"/>
    <property type="molecule type" value="Genomic_DNA"/>
</dbReference>
<feature type="domain" description="ABC3 transporter permease C-terminal" evidence="8">
    <location>
        <begin position="290"/>
        <end position="409"/>
    </location>
</feature>
<evidence type="ECO:0000256" key="5">
    <source>
        <dbReference type="ARBA" id="ARBA00023136"/>
    </source>
</evidence>
<feature type="transmembrane region" description="Helical" evidence="7">
    <location>
        <begin position="463"/>
        <end position="483"/>
    </location>
</feature>
<dbReference type="InterPro" id="IPR003838">
    <property type="entry name" value="ABC3_permease_C"/>
</dbReference>
<dbReference type="RefSeq" id="WP_100205344.1">
    <property type="nucleotide sequence ID" value="NZ_PGGW01000070.1"/>
</dbReference>
<dbReference type="Pfam" id="PF02687">
    <property type="entry name" value="FtsX"/>
    <property type="match status" value="2"/>
</dbReference>
<feature type="transmembrane region" description="Helical" evidence="7">
    <location>
        <begin position="340"/>
        <end position="361"/>
    </location>
</feature>
<evidence type="ECO:0000259" key="8">
    <source>
        <dbReference type="Pfam" id="PF02687"/>
    </source>
</evidence>
<feature type="transmembrane region" description="Helical" evidence="7">
    <location>
        <begin position="794"/>
        <end position="818"/>
    </location>
</feature>
<dbReference type="Proteomes" id="UP000230407">
    <property type="component" value="Unassembled WGS sequence"/>
</dbReference>
<name>A0A2M8LPU7_9ACTN</name>
<feature type="transmembrane region" description="Helical" evidence="7">
    <location>
        <begin position="283"/>
        <end position="311"/>
    </location>
</feature>
<dbReference type="PANTHER" id="PTHR30572:SF4">
    <property type="entry name" value="ABC TRANSPORTER PERMEASE YTRF"/>
    <property type="match status" value="1"/>
</dbReference>
<evidence type="ECO:0000313" key="9">
    <source>
        <dbReference type="EMBL" id="PJE93986.1"/>
    </source>
</evidence>
<evidence type="ECO:0000313" key="10">
    <source>
        <dbReference type="Proteomes" id="UP000230407"/>
    </source>
</evidence>
<evidence type="ECO:0000256" key="6">
    <source>
        <dbReference type="ARBA" id="ARBA00038076"/>
    </source>
</evidence>
<accession>A0A2M8LPU7</accession>
<protein>
    <submittedName>
        <fullName evidence="9">ABC transporter permease</fullName>
    </submittedName>
</protein>
<evidence type="ECO:0000256" key="7">
    <source>
        <dbReference type="SAM" id="Phobius"/>
    </source>
</evidence>